<keyword evidence="3" id="KW-1185">Reference proteome</keyword>
<evidence type="ECO:0000313" key="2">
    <source>
        <dbReference type="EMBL" id="GIY90360.1"/>
    </source>
</evidence>
<feature type="compositionally biased region" description="Basic and acidic residues" evidence="1">
    <location>
        <begin position="200"/>
        <end position="209"/>
    </location>
</feature>
<feature type="region of interest" description="Disordered" evidence="1">
    <location>
        <begin position="84"/>
        <end position="124"/>
    </location>
</feature>
<dbReference type="EMBL" id="BPLQ01015712">
    <property type="protein sequence ID" value="GIY90360.1"/>
    <property type="molecule type" value="Genomic_DNA"/>
</dbReference>
<protein>
    <submittedName>
        <fullName evidence="2">Uncharacterized protein</fullName>
    </submittedName>
</protein>
<name>A0AAV4X8Q5_9ARAC</name>
<evidence type="ECO:0000313" key="3">
    <source>
        <dbReference type="Proteomes" id="UP001054837"/>
    </source>
</evidence>
<dbReference type="AlphaFoldDB" id="A0AAV4X8Q5"/>
<feature type="compositionally biased region" description="Basic residues" evidence="1">
    <location>
        <begin position="87"/>
        <end position="99"/>
    </location>
</feature>
<evidence type="ECO:0000256" key="1">
    <source>
        <dbReference type="SAM" id="MobiDB-lite"/>
    </source>
</evidence>
<reference evidence="2 3" key="1">
    <citation type="submission" date="2021-06" db="EMBL/GenBank/DDBJ databases">
        <title>Caerostris darwini draft genome.</title>
        <authorList>
            <person name="Kono N."/>
            <person name="Arakawa K."/>
        </authorList>
    </citation>
    <scope>NUCLEOTIDE SEQUENCE [LARGE SCALE GENOMIC DNA]</scope>
</reference>
<feature type="region of interest" description="Disordered" evidence="1">
    <location>
        <begin position="174"/>
        <end position="210"/>
    </location>
</feature>
<feature type="compositionally biased region" description="Low complexity" evidence="1">
    <location>
        <begin position="101"/>
        <end position="124"/>
    </location>
</feature>
<gene>
    <name evidence="2" type="ORF">CDAR_417281</name>
</gene>
<proteinExistence type="predicted"/>
<sequence>MIVIKKPSVTAKLGRGRERGTIYHSLQQNALLLPRFGDDEDSERETFNTFSFALFPLSPPAPPHLLLFFEMDYLFVSHSPTELRKEGRGHHCPPPHKLKISSTPTPSMSSSSANEISSKSSSASENYSLKQDQFKKLTSNTTNVISTSFPLPPPEVSTTTLSLIQDVWRSRFNDSPSNRGRARPIASNVGGLPAQTTAGRHRECSRHSEQPIGRKMTIATQMM</sequence>
<accession>A0AAV4X8Q5</accession>
<comment type="caution">
    <text evidence="2">The sequence shown here is derived from an EMBL/GenBank/DDBJ whole genome shotgun (WGS) entry which is preliminary data.</text>
</comment>
<dbReference type="Proteomes" id="UP001054837">
    <property type="component" value="Unassembled WGS sequence"/>
</dbReference>
<organism evidence="2 3">
    <name type="scientific">Caerostris darwini</name>
    <dbReference type="NCBI Taxonomy" id="1538125"/>
    <lineage>
        <taxon>Eukaryota</taxon>
        <taxon>Metazoa</taxon>
        <taxon>Ecdysozoa</taxon>
        <taxon>Arthropoda</taxon>
        <taxon>Chelicerata</taxon>
        <taxon>Arachnida</taxon>
        <taxon>Araneae</taxon>
        <taxon>Araneomorphae</taxon>
        <taxon>Entelegynae</taxon>
        <taxon>Araneoidea</taxon>
        <taxon>Araneidae</taxon>
        <taxon>Caerostris</taxon>
    </lineage>
</organism>